<protein>
    <recommendedName>
        <fullName evidence="1">HNH nuclease domain-containing protein</fullName>
    </recommendedName>
</protein>
<dbReference type="EMBL" id="AHEJ01000064">
    <property type="protein sequence ID" value="EOP63132.1"/>
    <property type="molecule type" value="Genomic_DNA"/>
</dbReference>
<dbReference type="AlphaFoldDB" id="A0A9W5QG61"/>
<dbReference type="Gene3D" id="1.10.30.50">
    <property type="match status" value="1"/>
</dbReference>
<feature type="domain" description="HNH nuclease" evidence="1">
    <location>
        <begin position="140"/>
        <end position="186"/>
    </location>
</feature>
<evidence type="ECO:0000313" key="2">
    <source>
        <dbReference type="EMBL" id="EOP63132.1"/>
    </source>
</evidence>
<evidence type="ECO:0000259" key="1">
    <source>
        <dbReference type="Pfam" id="PF13391"/>
    </source>
</evidence>
<comment type="caution">
    <text evidence="2">The sequence shown here is derived from an EMBL/GenBank/DDBJ whole genome shotgun (WGS) entry which is preliminary data.</text>
</comment>
<name>A0A9W5QG61_BACCE</name>
<dbReference type="InterPro" id="IPR003615">
    <property type="entry name" value="HNH_nuc"/>
</dbReference>
<accession>A0A9W5QG61</accession>
<sequence>MKRGIKFLPKRLLIEFNNAAKREKRNQYIEPSILASCPDGYNFPIEYLMIHNVVDEVRTRVYLGPEIGFALLDMSMDRFSTIPIAVYDQNGDIKFPTESEIRKKMPYNGKEWIETKYKKVYRGNQKAFRKKVLAAYENQCAVCGQSNPIFLRAAHIKDAAKGGEEVIENGICLCTNHEIAFDRGDLKICEDGTILLNYEDSSINREKIRLPIQQKEWPSKELLKWKFDKIKN</sequence>
<gene>
    <name evidence="2" type="ORF">IGU_03591</name>
</gene>
<evidence type="ECO:0000313" key="3">
    <source>
        <dbReference type="Proteomes" id="UP000013989"/>
    </source>
</evidence>
<dbReference type="RefSeq" id="WP_016090550.1">
    <property type="nucleotide sequence ID" value="NZ_KB976754.1"/>
</dbReference>
<dbReference type="Pfam" id="PF13391">
    <property type="entry name" value="HNH_2"/>
    <property type="match status" value="1"/>
</dbReference>
<organism evidence="2 3">
    <name type="scientific">Bacillus cereus ISP2954</name>
    <dbReference type="NCBI Taxonomy" id="1053215"/>
    <lineage>
        <taxon>Bacteria</taxon>
        <taxon>Bacillati</taxon>
        <taxon>Bacillota</taxon>
        <taxon>Bacilli</taxon>
        <taxon>Bacillales</taxon>
        <taxon>Bacillaceae</taxon>
        <taxon>Bacillus</taxon>
        <taxon>Bacillus cereus group</taxon>
    </lineage>
</organism>
<reference evidence="2 3" key="1">
    <citation type="submission" date="2012-12" db="EMBL/GenBank/DDBJ databases">
        <title>The Genome Sequence of Bacillus cereus ISP2954.</title>
        <authorList>
            <consortium name="The Broad Institute Genome Sequencing Platform"/>
            <consortium name="The Broad Institute Genome Sequencing Center for Infectious Disease"/>
            <person name="Feldgarden M."/>
            <person name="Van der Auwera G.A."/>
            <person name="Mahillon J."/>
            <person name="Duprez V."/>
            <person name="Timmery S."/>
            <person name="Mattelet C."/>
            <person name="Dierick K."/>
            <person name="Sun M."/>
            <person name="Yu Z."/>
            <person name="Zhu L."/>
            <person name="Hu X."/>
            <person name="Shank E.B."/>
            <person name="Swiecicka I."/>
            <person name="Hansen B.M."/>
            <person name="Andrup L."/>
            <person name="Walker B."/>
            <person name="Young S.K."/>
            <person name="Zeng Q."/>
            <person name="Gargeya S."/>
            <person name="Fitzgerald M."/>
            <person name="Haas B."/>
            <person name="Abouelleil A."/>
            <person name="Alvarado L."/>
            <person name="Arachchi H.M."/>
            <person name="Berlin A.M."/>
            <person name="Chapman S.B."/>
            <person name="Dewar J."/>
            <person name="Goldberg J."/>
            <person name="Griggs A."/>
            <person name="Gujja S."/>
            <person name="Hansen M."/>
            <person name="Howarth C."/>
            <person name="Imamovic A."/>
            <person name="Larimer J."/>
            <person name="McCowan C."/>
            <person name="Murphy C."/>
            <person name="Neiman D."/>
            <person name="Pearson M."/>
            <person name="Priest M."/>
            <person name="Roberts A."/>
            <person name="Saif S."/>
            <person name="Shea T."/>
            <person name="Sisk P."/>
            <person name="Sykes S."/>
            <person name="Wortman J."/>
            <person name="Nusbaum C."/>
            <person name="Birren B."/>
        </authorList>
    </citation>
    <scope>NUCLEOTIDE SEQUENCE [LARGE SCALE GENOMIC DNA]</scope>
    <source>
        <strain evidence="2 3">ISP2954</strain>
    </source>
</reference>
<dbReference type="Proteomes" id="UP000013989">
    <property type="component" value="Unassembled WGS sequence"/>
</dbReference>
<proteinExistence type="predicted"/>